<evidence type="ECO:0000313" key="2">
    <source>
        <dbReference type="Proteomes" id="UP000075809"/>
    </source>
</evidence>
<proteinExistence type="predicted"/>
<dbReference type="Proteomes" id="UP000075809">
    <property type="component" value="Unassembled WGS sequence"/>
</dbReference>
<gene>
    <name evidence="1" type="ORF">ALC60_10226</name>
</gene>
<sequence length="314" mass="35165">MKQNAAVNAAEEVQDTRSHHLVNTRLEVLETNWAKFQVEHEKICHTPSEGILKESYVKHRTYERCQEFYVQARALLLEQQESIETSNSGSRLSDFATPETRHSNARRSLPKISLLTFAGDYHSWRSFHDLFVSMVVDNNDLTSVERMHYLKTCLSGDAARLVTNLKVTDNTFSIAWKTLIARYENKRYGSSLRTMMSPLPGPSSESLVALGREPGGGLRGAKGTPSGRLPAVTPVTAGTLACLSQRRRGDRWARDESRSRGYSRSAGWANKIEGQVGNMFRGVRQDLRSIISSTEREGTSAWVGFSRRERVGGG</sequence>
<accession>A0A151WS92</accession>
<dbReference type="PANTHER" id="PTHR22954:SF3">
    <property type="entry name" value="PROTEIN CBG08539"/>
    <property type="match status" value="1"/>
</dbReference>
<reference evidence="1 2" key="1">
    <citation type="submission" date="2015-09" db="EMBL/GenBank/DDBJ databases">
        <title>Trachymyrmex zeteki WGS genome.</title>
        <authorList>
            <person name="Nygaard S."/>
            <person name="Hu H."/>
            <person name="Boomsma J."/>
            <person name="Zhang G."/>
        </authorList>
    </citation>
    <scope>NUCLEOTIDE SEQUENCE [LARGE SCALE GENOMIC DNA]</scope>
    <source>
        <strain evidence="1">Tzet28-1</strain>
        <tissue evidence="1">Whole body</tissue>
    </source>
</reference>
<dbReference type="AlphaFoldDB" id="A0A151WS92"/>
<organism evidence="1 2">
    <name type="scientific">Mycetomoellerius zeteki</name>
    <dbReference type="NCBI Taxonomy" id="64791"/>
    <lineage>
        <taxon>Eukaryota</taxon>
        <taxon>Metazoa</taxon>
        <taxon>Ecdysozoa</taxon>
        <taxon>Arthropoda</taxon>
        <taxon>Hexapoda</taxon>
        <taxon>Insecta</taxon>
        <taxon>Pterygota</taxon>
        <taxon>Neoptera</taxon>
        <taxon>Endopterygota</taxon>
        <taxon>Hymenoptera</taxon>
        <taxon>Apocrita</taxon>
        <taxon>Aculeata</taxon>
        <taxon>Formicoidea</taxon>
        <taxon>Formicidae</taxon>
        <taxon>Myrmicinae</taxon>
        <taxon>Mycetomoellerius</taxon>
    </lineage>
</organism>
<name>A0A151WS92_9HYME</name>
<dbReference type="STRING" id="64791.A0A151WS92"/>
<dbReference type="PANTHER" id="PTHR22954">
    <property type="entry name" value="RETROVIRAL PROTEASE-RELATED"/>
    <property type="match status" value="1"/>
</dbReference>
<dbReference type="Pfam" id="PF03564">
    <property type="entry name" value="DUF1759"/>
    <property type="match status" value="1"/>
</dbReference>
<evidence type="ECO:0000313" key="1">
    <source>
        <dbReference type="EMBL" id="KYQ50683.1"/>
    </source>
</evidence>
<keyword evidence="2" id="KW-1185">Reference proteome</keyword>
<dbReference type="InterPro" id="IPR005312">
    <property type="entry name" value="DUF1759"/>
</dbReference>
<protein>
    <submittedName>
        <fullName evidence="1">Uncharacterized protein</fullName>
    </submittedName>
</protein>
<dbReference type="EMBL" id="KQ982789">
    <property type="protein sequence ID" value="KYQ50683.1"/>
    <property type="molecule type" value="Genomic_DNA"/>
</dbReference>